<comment type="caution">
    <text evidence="10">The sequence shown here is derived from an EMBL/GenBank/DDBJ whole genome shotgun (WGS) entry which is preliminary data.</text>
</comment>
<evidence type="ECO:0000256" key="1">
    <source>
        <dbReference type="ARBA" id="ARBA00000085"/>
    </source>
</evidence>
<keyword evidence="8" id="KW-1133">Transmembrane helix</keyword>
<dbReference type="Gene3D" id="3.30.565.10">
    <property type="entry name" value="Histidine kinase-like ATPase, C-terminal domain"/>
    <property type="match status" value="1"/>
</dbReference>
<dbReference type="InterPro" id="IPR004358">
    <property type="entry name" value="Sig_transdc_His_kin-like_C"/>
</dbReference>
<dbReference type="InterPro" id="IPR036890">
    <property type="entry name" value="HATPase_C_sf"/>
</dbReference>
<dbReference type="InterPro" id="IPR005467">
    <property type="entry name" value="His_kinase_dom"/>
</dbReference>
<dbReference type="PANTHER" id="PTHR43065:SF46">
    <property type="entry name" value="C4-DICARBOXYLATE TRANSPORT SENSOR PROTEIN DCTB"/>
    <property type="match status" value="1"/>
</dbReference>
<dbReference type="GO" id="GO:0000160">
    <property type="term" value="P:phosphorelay signal transduction system"/>
    <property type="evidence" value="ECO:0007669"/>
    <property type="project" value="UniProtKB-KW"/>
</dbReference>
<evidence type="ECO:0000313" key="10">
    <source>
        <dbReference type="EMBL" id="RRG23672.1"/>
    </source>
</evidence>
<evidence type="ECO:0000256" key="2">
    <source>
        <dbReference type="ARBA" id="ARBA00012438"/>
    </source>
</evidence>
<keyword evidence="8" id="KW-0472">Membrane</keyword>
<dbReference type="EMBL" id="QQWG01000003">
    <property type="protein sequence ID" value="RRG23672.1"/>
    <property type="molecule type" value="Genomic_DNA"/>
</dbReference>
<feature type="domain" description="Histidine kinase" evidence="9">
    <location>
        <begin position="230"/>
        <end position="452"/>
    </location>
</feature>
<comment type="catalytic activity">
    <reaction evidence="1">
        <text>ATP + protein L-histidine = ADP + protein N-phospho-L-histidine.</text>
        <dbReference type="EC" id="2.7.13.3"/>
    </reaction>
</comment>
<proteinExistence type="predicted"/>
<accession>A0A425Y598</accession>
<dbReference type="PROSITE" id="PS50109">
    <property type="entry name" value="HIS_KIN"/>
    <property type="match status" value="1"/>
</dbReference>
<dbReference type="OrthoDB" id="1931120at2"/>
<sequence>MVYKSFRLNFVLRIIALSVTIFLFAFVLSKNNYFMTAGLIFLVIIYQIYEMIKYVEKTNRLLKNFLESIRYSDFTRNFKVQGLGSSFDKLQESFNAVISDFQKIRAEKEEHYFYLQTVIQHIGISLIAFHRDGSVEMINNASKKLFQVSNLAKIQDLESFSPEFVEALLKLKHGENTLIKVNDNDDILQLAIYATEFKINDRQVILVSIKNIQYELEEQEIESWQKLIRVLTHEIMNSITPISSLSNTLTTILDDFGMNNVSKFDKHDQETITEVKMALSTIQKRSSGLLHFVDTYRNLTKIPNPNFSIFPVKQLFDNIHMLMKEEMKRRNIECIIEIEPETIELSADELLIEQVLINLIKNSIHALDHTENPQLRLRAYLNKRGRISIQLTDNGQGIIKEVLDKVFIPFFTTKPKGSGIGLALSKQILRLHGGTITAHSVPDEKTTFTLTF</sequence>
<reference evidence="10 11" key="1">
    <citation type="submission" date="2018-07" db="EMBL/GenBank/DDBJ databases">
        <title>Draft genome sequence of Ancylomarina sp. M1P.</title>
        <authorList>
            <person name="Yadav S."/>
            <person name="Villanueva L."/>
            <person name="Damste J.S.S."/>
        </authorList>
    </citation>
    <scope>NUCLEOTIDE SEQUENCE [LARGE SCALE GENOMIC DNA]</scope>
    <source>
        <strain evidence="10 11">M1P</strain>
    </source>
</reference>
<dbReference type="Proteomes" id="UP000285794">
    <property type="component" value="Unassembled WGS sequence"/>
</dbReference>
<dbReference type="SUPFAM" id="SSF55874">
    <property type="entry name" value="ATPase domain of HSP90 chaperone/DNA topoisomerase II/histidine kinase"/>
    <property type="match status" value="1"/>
</dbReference>
<evidence type="ECO:0000313" key="11">
    <source>
        <dbReference type="Proteomes" id="UP000285794"/>
    </source>
</evidence>
<keyword evidence="4" id="KW-0547">Nucleotide-binding</keyword>
<evidence type="ECO:0000256" key="6">
    <source>
        <dbReference type="ARBA" id="ARBA00022840"/>
    </source>
</evidence>
<dbReference type="InterPro" id="IPR003594">
    <property type="entry name" value="HATPase_dom"/>
</dbReference>
<evidence type="ECO:0000256" key="7">
    <source>
        <dbReference type="ARBA" id="ARBA00023012"/>
    </source>
</evidence>
<keyword evidence="7" id="KW-0902">Two-component regulatory system</keyword>
<dbReference type="EC" id="2.7.13.3" evidence="2"/>
<dbReference type="GO" id="GO:0004673">
    <property type="term" value="F:protein histidine kinase activity"/>
    <property type="evidence" value="ECO:0007669"/>
    <property type="project" value="UniProtKB-EC"/>
</dbReference>
<feature type="transmembrane region" description="Helical" evidence="8">
    <location>
        <begin position="7"/>
        <end position="27"/>
    </location>
</feature>
<keyword evidence="11" id="KW-1185">Reference proteome</keyword>
<evidence type="ECO:0000256" key="3">
    <source>
        <dbReference type="ARBA" id="ARBA00022679"/>
    </source>
</evidence>
<gene>
    <name evidence="10" type="ORF">DWB61_04580</name>
</gene>
<name>A0A425Y598_9BACT</name>
<dbReference type="GO" id="GO:0005524">
    <property type="term" value="F:ATP binding"/>
    <property type="evidence" value="ECO:0007669"/>
    <property type="project" value="UniProtKB-KW"/>
</dbReference>
<evidence type="ECO:0000259" key="9">
    <source>
        <dbReference type="PROSITE" id="PS50109"/>
    </source>
</evidence>
<keyword evidence="3" id="KW-0808">Transferase</keyword>
<evidence type="ECO:0000256" key="4">
    <source>
        <dbReference type="ARBA" id="ARBA00022741"/>
    </source>
</evidence>
<evidence type="ECO:0000256" key="5">
    <source>
        <dbReference type="ARBA" id="ARBA00022777"/>
    </source>
</evidence>
<keyword evidence="8" id="KW-0812">Transmembrane</keyword>
<dbReference type="AlphaFoldDB" id="A0A425Y598"/>
<organism evidence="10 11">
    <name type="scientific">Ancylomarina euxinus</name>
    <dbReference type="NCBI Taxonomy" id="2283627"/>
    <lineage>
        <taxon>Bacteria</taxon>
        <taxon>Pseudomonadati</taxon>
        <taxon>Bacteroidota</taxon>
        <taxon>Bacteroidia</taxon>
        <taxon>Marinilabiliales</taxon>
        <taxon>Marinifilaceae</taxon>
        <taxon>Ancylomarina</taxon>
    </lineage>
</organism>
<keyword evidence="5" id="KW-0418">Kinase</keyword>
<protein>
    <recommendedName>
        <fullName evidence="2">histidine kinase</fullName>
        <ecNumber evidence="2">2.7.13.3</ecNumber>
    </recommendedName>
</protein>
<dbReference type="PANTHER" id="PTHR43065">
    <property type="entry name" value="SENSOR HISTIDINE KINASE"/>
    <property type="match status" value="1"/>
</dbReference>
<feature type="transmembrane region" description="Helical" evidence="8">
    <location>
        <begin position="33"/>
        <end position="52"/>
    </location>
</feature>
<keyword evidence="6 10" id="KW-0067">ATP-binding</keyword>
<dbReference type="PRINTS" id="PR00344">
    <property type="entry name" value="BCTRLSENSOR"/>
</dbReference>
<evidence type="ECO:0000256" key="8">
    <source>
        <dbReference type="SAM" id="Phobius"/>
    </source>
</evidence>
<dbReference type="Pfam" id="PF02518">
    <property type="entry name" value="HATPase_c"/>
    <property type="match status" value="1"/>
</dbReference>
<dbReference type="SMART" id="SM00387">
    <property type="entry name" value="HATPase_c"/>
    <property type="match status" value="1"/>
</dbReference>